<keyword evidence="3" id="KW-1185">Reference proteome</keyword>
<keyword evidence="1" id="KW-0472">Membrane</keyword>
<keyword evidence="1" id="KW-0812">Transmembrane</keyword>
<reference evidence="2 3" key="1">
    <citation type="submission" date="2015-09" db="EMBL/GenBank/DDBJ databases">
        <title>Draft genome sequence of Kouleothrix aurantiaca JCM 19913.</title>
        <authorList>
            <person name="Hemp J."/>
        </authorList>
    </citation>
    <scope>NUCLEOTIDE SEQUENCE [LARGE SCALE GENOMIC DNA]</scope>
    <source>
        <strain evidence="2 3">COM-B</strain>
    </source>
</reference>
<evidence type="ECO:0000313" key="2">
    <source>
        <dbReference type="EMBL" id="KPV52131.1"/>
    </source>
</evidence>
<organism evidence="2 3">
    <name type="scientific">Kouleothrix aurantiaca</name>
    <dbReference type="NCBI Taxonomy" id="186479"/>
    <lineage>
        <taxon>Bacteria</taxon>
        <taxon>Bacillati</taxon>
        <taxon>Chloroflexota</taxon>
        <taxon>Chloroflexia</taxon>
        <taxon>Chloroflexales</taxon>
        <taxon>Roseiflexineae</taxon>
        <taxon>Roseiflexaceae</taxon>
        <taxon>Kouleothrix</taxon>
    </lineage>
</organism>
<keyword evidence="1" id="KW-1133">Transmembrane helix</keyword>
<evidence type="ECO:0000313" key="3">
    <source>
        <dbReference type="Proteomes" id="UP000050509"/>
    </source>
</evidence>
<dbReference type="EMBL" id="LJCR01000648">
    <property type="protein sequence ID" value="KPV52131.1"/>
    <property type="molecule type" value="Genomic_DNA"/>
</dbReference>
<sequence length="128" mass="12692">MVVRIPAVVVALALGLALDAGTFALAVTLNTAAVAIVLLPLWAAFGGTVAARWASRAAPAPGLAVGVLLVACQLGAAFGPYPSIQPLIDPRLLLLQLIAALGGGLIGMVLVRRAAGSAQPAPTLTPLS</sequence>
<comment type="caution">
    <text evidence="2">The sequence shown here is derived from an EMBL/GenBank/DDBJ whole genome shotgun (WGS) entry which is preliminary data.</text>
</comment>
<evidence type="ECO:0000256" key="1">
    <source>
        <dbReference type="SAM" id="Phobius"/>
    </source>
</evidence>
<dbReference type="AlphaFoldDB" id="A0A0P9FG94"/>
<protein>
    <submittedName>
        <fullName evidence="2">Uncharacterized protein</fullName>
    </submittedName>
</protein>
<accession>A0A0P9FG94</accession>
<dbReference type="Proteomes" id="UP000050509">
    <property type="component" value="Unassembled WGS sequence"/>
</dbReference>
<feature type="transmembrane region" description="Helical" evidence="1">
    <location>
        <begin position="34"/>
        <end position="51"/>
    </location>
</feature>
<feature type="transmembrane region" description="Helical" evidence="1">
    <location>
        <begin position="93"/>
        <end position="111"/>
    </location>
</feature>
<gene>
    <name evidence="2" type="ORF">SE17_17285</name>
</gene>
<feature type="transmembrane region" description="Helical" evidence="1">
    <location>
        <begin position="63"/>
        <end position="81"/>
    </location>
</feature>
<name>A0A0P9FG94_9CHLR</name>
<proteinExistence type="predicted"/>